<evidence type="ECO:0000313" key="2">
    <source>
        <dbReference type="Proteomes" id="UP000692954"/>
    </source>
</evidence>
<dbReference type="EMBL" id="CAJJDN010000069">
    <property type="protein sequence ID" value="CAD8097731.1"/>
    <property type="molecule type" value="Genomic_DNA"/>
</dbReference>
<comment type="caution">
    <text evidence="1">The sequence shown here is derived from an EMBL/GenBank/DDBJ whole genome shotgun (WGS) entry which is preliminary data.</text>
</comment>
<organism evidence="1 2">
    <name type="scientific">Paramecium sonneborni</name>
    <dbReference type="NCBI Taxonomy" id="65129"/>
    <lineage>
        <taxon>Eukaryota</taxon>
        <taxon>Sar</taxon>
        <taxon>Alveolata</taxon>
        <taxon>Ciliophora</taxon>
        <taxon>Intramacronucleata</taxon>
        <taxon>Oligohymenophorea</taxon>
        <taxon>Peniculida</taxon>
        <taxon>Parameciidae</taxon>
        <taxon>Paramecium</taxon>
    </lineage>
</organism>
<keyword evidence="2" id="KW-1185">Reference proteome</keyword>
<sequence>MLLFKSKNLECLGQKRKQQSLIKEYTNKRKIDDTSIVSQELQSEPLNLNEIFHKMLRKGTPINVIFNEKFVTN</sequence>
<name>A0A8S1P442_9CILI</name>
<protein>
    <submittedName>
        <fullName evidence="1">Uncharacterized protein</fullName>
    </submittedName>
</protein>
<gene>
    <name evidence="1" type="ORF">PSON_ATCC_30995.1.T0690035</name>
</gene>
<dbReference type="Proteomes" id="UP000692954">
    <property type="component" value="Unassembled WGS sequence"/>
</dbReference>
<proteinExistence type="predicted"/>
<evidence type="ECO:0000313" key="1">
    <source>
        <dbReference type="EMBL" id="CAD8097731.1"/>
    </source>
</evidence>
<accession>A0A8S1P442</accession>
<reference evidence="1" key="1">
    <citation type="submission" date="2021-01" db="EMBL/GenBank/DDBJ databases">
        <authorList>
            <consortium name="Genoscope - CEA"/>
            <person name="William W."/>
        </authorList>
    </citation>
    <scope>NUCLEOTIDE SEQUENCE</scope>
</reference>
<dbReference type="AlphaFoldDB" id="A0A8S1P442"/>